<evidence type="ECO:0000313" key="4">
    <source>
        <dbReference type="EMBL" id="AMY21353.1"/>
    </source>
</evidence>
<dbReference type="PATRIC" id="fig|1653479.3.peg.21"/>
<dbReference type="AlphaFoldDB" id="A0A143QDT5"/>
<dbReference type="SUPFAM" id="SSF56317">
    <property type="entry name" value="Carbon-nitrogen hydrolase"/>
    <property type="match status" value="1"/>
</dbReference>
<gene>
    <name evidence="4" type="primary">ramA_1</name>
    <name evidence="4" type="ORF">A3Q41_00021</name>
</gene>
<dbReference type="RefSeq" id="WP_053068834.1">
    <property type="nucleotide sequence ID" value="NZ_CP015220.1"/>
</dbReference>
<accession>A0A143QDT5</accession>
<dbReference type="EMBL" id="CP015220">
    <property type="protein sequence ID" value="AMY21353.1"/>
    <property type="molecule type" value="Genomic_DNA"/>
</dbReference>
<evidence type="ECO:0000256" key="2">
    <source>
        <dbReference type="SAM" id="MobiDB-lite"/>
    </source>
</evidence>
<dbReference type="PANTHER" id="PTHR23088:SF27">
    <property type="entry name" value="DEAMINATED GLUTATHIONE AMIDASE"/>
    <property type="match status" value="1"/>
</dbReference>
<dbReference type="InterPro" id="IPR003010">
    <property type="entry name" value="C-N_Hydrolase"/>
</dbReference>
<dbReference type="CDD" id="cd07197">
    <property type="entry name" value="nitrilase"/>
    <property type="match status" value="1"/>
</dbReference>
<dbReference type="KEGG" id="rhs:A3Q41_00021"/>
<dbReference type="GO" id="GO:0016787">
    <property type="term" value="F:hydrolase activity"/>
    <property type="evidence" value="ECO:0007669"/>
    <property type="project" value="UniProtKB-KW"/>
</dbReference>
<sequence length="297" mass="31234">MTASARLRGVDTGAVVDTFDIAVVQTGSRVGAWQQNIDAVRSEVQALAAGGSKVIVLPELFASGYDLDSIETMAESVPGRTSTALGALAAETDTVLVTAIAFRDADGVVFDSSLVVGPGGLLALGHKRFLWDREKSVFTPGAESGLLVNTPFGTIGVVICYEAGFPETVRDLVQRGADVIAVPSAFGHVRLHVWKLLTRSRALENGVVVAAAGLTGQTGDGPRFAGHSVIVGPQGRTIVEMDESVGSVSATVTRRELLDARDEIPYLKDLARLGGITENDSTDIPHERNRDVRSAIS</sequence>
<dbReference type="Pfam" id="PF00795">
    <property type="entry name" value="CN_hydrolase"/>
    <property type="match status" value="1"/>
</dbReference>
<reference evidence="5" key="2">
    <citation type="submission" date="2016-04" db="EMBL/GenBank/DDBJ databases">
        <title>Complete Genome and Plasmid Sequences for Rhodococcus fascians D188 and Draft Sequences for Rhodococcus spp. Isolates PBTS 1 and PBTS 2.</title>
        <authorList>
            <person name="Stamer R."/>
            <person name="Vereecke D."/>
            <person name="Zhang Y."/>
            <person name="Schilkey F."/>
            <person name="Devitt N."/>
            <person name="Randall J."/>
        </authorList>
    </citation>
    <scope>NUCLEOTIDE SEQUENCE [LARGE SCALE GENOMIC DNA]</scope>
    <source>
        <strain evidence="5">PBTS2</strain>
    </source>
</reference>
<dbReference type="OrthoDB" id="4008466at2"/>
<dbReference type="PROSITE" id="PS50263">
    <property type="entry name" value="CN_HYDROLASE"/>
    <property type="match status" value="1"/>
</dbReference>
<comment type="similarity">
    <text evidence="1">Belongs to the carbon-nitrogen hydrolase superfamily. NIT1/NIT2 family.</text>
</comment>
<dbReference type="EC" id="3.5.1.100" evidence="4"/>
<protein>
    <submittedName>
        <fullName evidence="4">(R)-stereoselective amidase</fullName>
        <ecNumber evidence="4">3.5.1.100</ecNumber>
    </submittedName>
</protein>
<keyword evidence="5" id="KW-1185">Reference proteome</keyword>
<evidence type="ECO:0000256" key="1">
    <source>
        <dbReference type="ARBA" id="ARBA00010613"/>
    </source>
</evidence>
<proteinExistence type="inferred from homology"/>
<keyword evidence="4" id="KW-0378">Hydrolase</keyword>
<evidence type="ECO:0000313" key="5">
    <source>
        <dbReference type="Proteomes" id="UP000076038"/>
    </source>
</evidence>
<dbReference type="Proteomes" id="UP000076038">
    <property type="component" value="Chromosome"/>
</dbReference>
<reference evidence="4 5" key="1">
    <citation type="journal article" date="2016" name="Genome Announc.">
        <title>Complete Genome and Plasmid Sequences for Rhodococcus fascians D188 and Draft Sequences for Rhodococcus Isolates PBTS 1 and PBTS 2.</title>
        <authorList>
            <person name="Stamler R.A."/>
            <person name="Vereecke D."/>
            <person name="Zhang Y."/>
            <person name="Schilkey F."/>
            <person name="Devitt N."/>
            <person name="Randall J.J."/>
        </authorList>
    </citation>
    <scope>NUCLEOTIDE SEQUENCE [LARGE SCALE GENOMIC DNA]</scope>
    <source>
        <strain evidence="4 5">PBTS2</strain>
    </source>
</reference>
<organism evidence="4 5">
    <name type="scientific">Rhodococcoides fascians</name>
    <name type="common">Rhodococcus fascians</name>
    <dbReference type="NCBI Taxonomy" id="1828"/>
    <lineage>
        <taxon>Bacteria</taxon>
        <taxon>Bacillati</taxon>
        <taxon>Actinomycetota</taxon>
        <taxon>Actinomycetes</taxon>
        <taxon>Mycobacteriales</taxon>
        <taxon>Nocardiaceae</taxon>
        <taxon>Rhodococcoides</taxon>
    </lineage>
</organism>
<feature type="compositionally biased region" description="Basic and acidic residues" evidence="2">
    <location>
        <begin position="283"/>
        <end position="297"/>
    </location>
</feature>
<dbReference type="InterPro" id="IPR036526">
    <property type="entry name" value="C-N_Hydrolase_sf"/>
</dbReference>
<name>A0A143QDT5_RHOFA</name>
<feature type="domain" description="CN hydrolase" evidence="3">
    <location>
        <begin position="19"/>
        <end position="254"/>
    </location>
</feature>
<dbReference type="Gene3D" id="3.60.110.10">
    <property type="entry name" value="Carbon-nitrogen hydrolase"/>
    <property type="match status" value="1"/>
</dbReference>
<evidence type="ECO:0000259" key="3">
    <source>
        <dbReference type="PROSITE" id="PS50263"/>
    </source>
</evidence>
<dbReference type="PANTHER" id="PTHR23088">
    <property type="entry name" value="NITRILASE-RELATED"/>
    <property type="match status" value="1"/>
</dbReference>
<feature type="region of interest" description="Disordered" evidence="2">
    <location>
        <begin position="277"/>
        <end position="297"/>
    </location>
</feature>